<feature type="region of interest" description="Disordered" evidence="1">
    <location>
        <begin position="477"/>
        <end position="514"/>
    </location>
</feature>
<evidence type="ECO:0000313" key="3">
    <source>
        <dbReference type="Proteomes" id="UP000509667"/>
    </source>
</evidence>
<accession>A0A7D5P4U9</accession>
<dbReference type="OrthoDB" id="351224at2157"/>
<evidence type="ECO:0000313" key="2">
    <source>
        <dbReference type="EMBL" id="QLH77462.1"/>
    </source>
</evidence>
<evidence type="ECO:0000256" key="1">
    <source>
        <dbReference type="SAM" id="MobiDB-lite"/>
    </source>
</evidence>
<dbReference type="KEGG" id="hrr:HZS55_09205"/>
<reference evidence="2 3" key="1">
    <citation type="submission" date="2020-07" db="EMBL/GenBank/DDBJ databases">
        <title>Halosimplex pelagicum sp. nov. and Halosimplex rubrum sp. nov., isolated from salted brown alga Laminaria, and emended description of the genus Halosimplex.</title>
        <authorList>
            <person name="Cui H."/>
        </authorList>
    </citation>
    <scope>NUCLEOTIDE SEQUENCE [LARGE SCALE GENOMIC DNA]</scope>
    <source>
        <strain evidence="2 3">R27</strain>
    </source>
</reference>
<proteinExistence type="predicted"/>
<protein>
    <recommendedName>
        <fullName evidence="4">Phage portal protein</fullName>
    </recommendedName>
</protein>
<dbReference type="AlphaFoldDB" id="A0A7D5P4U9"/>
<organism evidence="2 3">
    <name type="scientific">Halosimplex rubrum</name>
    <dbReference type="NCBI Taxonomy" id="869889"/>
    <lineage>
        <taxon>Archaea</taxon>
        <taxon>Methanobacteriati</taxon>
        <taxon>Methanobacteriota</taxon>
        <taxon>Stenosarchaea group</taxon>
        <taxon>Halobacteria</taxon>
        <taxon>Halobacteriales</taxon>
        <taxon>Haloarculaceae</taxon>
        <taxon>Halosimplex</taxon>
    </lineage>
</organism>
<dbReference type="EMBL" id="CP058910">
    <property type="protein sequence ID" value="QLH77462.1"/>
    <property type="molecule type" value="Genomic_DNA"/>
</dbReference>
<feature type="compositionally biased region" description="Acidic residues" evidence="1">
    <location>
        <begin position="505"/>
        <end position="514"/>
    </location>
</feature>
<sequence>MEFTKSIRAALARDGEPDPQARDSEFDAWATTLDVDRKEPERGDIGDWVTEYQENPLIRIPTQTFTSDVLEPGQRVNVDGDEIPTVSEEYYDEDLRGEDLDDALEAWLGGAGIVNGEFGHDLSDVLEKLIKDCIGRRGTGMTEIVYDDRVEQERIMGIRPIKVETVTAYTREGKNILLRPDDTSEDSDYDSGFSFALPGRSSDKSRDTLPETAAGDTACYVQYDDAIGSWDDNEVRLAQDDALKIAHDADTGDLFGLPATASVYDRASSIRQQWADLDQALTAVAYQHWVAQVATDDEDEAQKLLNGFDPSNPEKVNVVNYDVDATAIGGTMPDIDSTLKQEIEYVLSAFPVPIYRIGFEGEINRDVTSEQSEDYQRELSDWRTDLAQEITGVLQRKAEEMLDDEADIPSVELVIAPRESDNPLERESFDAEAFVSFMQGLKHYAGAGGSPQSVFPPEYLLDTVLGLDAEEVLGGAGGADLGQLDESDPRVRESFENAYGSEPPDPAEVEGGEA</sequence>
<dbReference type="GeneID" id="56078038"/>
<evidence type="ECO:0008006" key="4">
    <source>
        <dbReference type="Google" id="ProtNLM"/>
    </source>
</evidence>
<dbReference type="Proteomes" id="UP000509667">
    <property type="component" value="Chromosome"/>
</dbReference>
<dbReference type="RefSeq" id="WP_179911389.1">
    <property type="nucleotide sequence ID" value="NZ_CP058910.1"/>
</dbReference>
<name>A0A7D5P4U9_9EURY</name>
<keyword evidence="3" id="KW-1185">Reference proteome</keyword>
<gene>
    <name evidence="2" type="ORF">HZS55_09205</name>
</gene>